<keyword evidence="3" id="KW-0479">Metal-binding</keyword>
<reference evidence="9" key="1">
    <citation type="submission" date="2016-03" db="EMBL/GenBank/DDBJ databases">
        <authorList>
            <person name="Ploux O."/>
        </authorList>
    </citation>
    <scope>NUCLEOTIDE SEQUENCE</scope>
    <source>
        <strain evidence="9">UC10</strain>
    </source>
</reference>
<dbReference type="PANTHER" id="PTHR36923:SF3">
    <property type="entry name" value="FERREDOXIN"/>
    <property type="match status" value="1"/>
</dbReference>
<evidence type="ECO:0000256" key="7">
    <source>
        <dbReference type="ARBA" id="ARBA00023291"/>
    </source>
</evidence>
<dbReference type="Pfam" id="PF13459">
    <property type="entry name" value="Fer4_15"/>
    <property type="match status" value="1"/>
</dbReference>
<evidence type="ECO:0000256" key="5">
    <source>
        <dbReference type="ARBA" id="ARBA00023004"/>
    </source>
</evidence>
<proteinExistence type="predicted"/>
<dbReference type="InterPro" id="IPR017896">
    <property type="entry name" value="4Fe4S_Fe-S-bd"/>
</dbReference>
<keyword evidence="6" id="KW-0411">Iron-sulfur</keyword>
<keyword evidence="2" id="KW-0813">Transport</keyword>
<evidence type="ECO:0000313" key="9">
    <source>
        <dbReference type="EMBL" id="SBS72368.1"/>
    </source>
</evidence>
<gene>
    <name evidence="9" type="ORF">MHPYR_130115</name>
</gene>
<dbReference type="SUPFAM" id="SSF54862">
    <property type="entry name" value="4Fe-4S ferredoxins"/>
    <property type="match status" value="1"/>
</dbReference>
<dbReference type="PANTHER" id="PTHR36923">
    <property type="entry name" value="FERREDOXIN"/>
    <property type="match status" value="1"/>
</dbReference>
<protein>
    <recommendedName>
        <fullName evidence="8">4Fe-4S ferredoxin-type domain-containing protein</fullName>
    </recommendedName>
</protein>
<dbReference type="GO" id="GO:0051538">
    <property type="term" value="F:3 iron, 4 sulfur cluster binding"/>
    <property type="evidence" value="ECO:0007669"/>
    <property type="project" value="UniProtKB-KW"/>
</dbReference>
<dbReference type="AlphaFoldDB" id="A0A1Y5P8W2"/>
<evidence type="ECO:0000256" key="3">
    <source>
        <dbReference type="ARBA" id="ARBA00022723"/>
    </source>
</evidence>
<evidence type="ECO:0000259" key="8">
    <source>
        <dbReference type="PROSITE" id="PS51379"/>
    </source>
</evidence>
<dbReference type="InterPro" id="IPR051269">
    <property type="entry name" value="Fe-S_cluster_ET"/>
</dbReference>
<dbReference type="Gene3D" id="3.30.70.20">
    <property type="match status" value="1"/>
</dbReference>
<evidence type="ECO:0000256" key="4">
    <source>
        <dbReference type="ARBA" id="ARBA00022982"/>
    </source>
</evidence>
<name>A0A1Y5P8W2_9MYCO</name>
<sequence>MKASVDSDRCAGHGDCVSICAAVFAWTPDGFAEVVLDEIPEQYTDLVVKASHDCPEHAIEVDGG</sequence>
<organism evidence="9">
    <name type="scientific">uncultured Mycobacterium sp</name>
    <dbReference type="NCBI Taxonomy" id="171292"/>
    <lineage>
        <taxon>Bacteria</taxon>
        <taxon>Bacillati</taxon>
        <taxon>Actinomycetota</taxon>
        <taxon>Actinomycetes</taxon>
        <taxon>Mycobacteriales</taxon>
        <taxon>Mycobacteriaceae</taxon>
        <taxon>Mycobacterium</taxon>
        <taxon>environmental samples</taxon>
    </lineage>
</organism>
<dbReference type="PROSITE" id="PS51379">
    <property type="entry name" value="4FE4S_FER_2"/>
    <property type="match status" value="1"/>
</dbReference>
<keyword evidence="7" id="KW-0003">3Fe-4S</keyword>
<evidence type="ECO:0000256" key="6">
    <source>
        <dbReference type="ARBA" id="ARBA00023014"/>
    </source>
</evidence>
<keyword evidence="5" id="KW-0408">Iron</keyword>
<dbReference type="GO" id="GO:0046872">
    <property type="term" value="F:metal ion binding"/>
    <property type="evidence" value="ECO:0007669"/>
    <property type="project" value="UniProtKB-KW"/>
</dbReference>
<comment type="cofactor">
    <cofactor evidence="1">
        <name>[3Fe-4S] cluster</name>
        <dbReference type="ChEBI" id="CHEBI:21137"/>
    </cofactor>
</comment>
<evidence type="ECO:0000256" key="1">
    <source>
        <dbReference type="ARBA" id="ARBA00001927"/>
    </source>
</evidence>
<evidence type="ECO:0000256" key="2">
    <source>
        <dbReference type="ARBA" id="ARBA00022448"/>
    </source>
</evidence>
<keyword evidence="4" id="KW-0249">Electron transport</keyword>
<feature type="domain" description="4Fe-4S ferredoxin-type" evidence="8">
    <location>
        <begin position="1"/>
        <end position="29"/>
    </location>
</feature>
<accession>A0A1Y5P8W2</accession>
<dbReference type="EMBL" id="FLQS01000005">
    <property type="protein sequence ID" value="SBS72368.1"/>
    <property type="molecule type" value="Genomic_DNA"/>
</dbReference>